<dbReference type="InParanoid" id="A0A6J2UNX3"/>
<evidence type="ECO:0000313" key="5">
    <source>
        <dbReference type="RefSeq" id="XP_030620977.1"/>
    </source>
</evidence>
<dbReference type="PANTHER" id="PTHR11339:SF406">
    <property type="entry name" value="MUCIN-5AC-LIKE"/>
    <property type="match status" value="1"/>
</dbReference>
<dbReference type="InterPro" id="IPR050780">
    <property type="entry name" value="Mucin_vWF_Thrombospondin_sf"/>
</dbReference>
<dbReference type="SMART" id="SM00216">
    <property type="entry name" value="VWD"/>
    <property type="match status" value="1"/>
</dbReference>
<dbReference type="PANTHER" id="PTHR11339">
    <property type="entry name" value="EXTRACELLULAR MATRIX GLYCOPROTEIN RELATED"/>
    <property type="match status" value="1"/>
</dbReference>
<dbReference type="Proteomes" id="UP000504632">
    <property type="component" value="Chromosome 2"/>
</dbReference>
<dbReference type="Pfam" id="PF08742">
    <property type="entry name" value="C8"/>
    <property type="match status" value="1"/>
</dbReference>
<dbReference type="SUPFAM" id="SSF57567">
    <property type="entry name" value="Serine protease inhibitors"/>
    <property type="match status" value="1"/>
</dbReference>
<evidence type="ECO:0000256" key="2">
    <source>
        <dbReference type="ARBA" id="ARBA00023180"/>
    </source>
</evidence>
<name>A0A6J2UNX3_CHACN</name>
<dbReference type="AlphaFoldDB" id="A0A6J2UNX3"/>
<dbReference type="PROSITE" id="PS51233">
    <property type="entry name" value="VWFD"/>
    <property type="match status" value="1"/>
</dbReference>
<evidence type="ECO:0000313" key="4">
    <source>
        <dbReference type="Proteomes" id="UP000504632"/>
    </source>
</evidence>
<keyword evidence="2" id="KW-0325">Glycoprotein</keyword>
<protein>
    <submittedName>
        <fullName evidence="5">Intestinal mucin-like protein</fullName>
    </submittedName>
</protein>
<accession>A0A6J2UNX3</accession>
<organism evidence="4 5">
    <name type="scientific">Chanos chanos</name>
    <name type="common">Milkfish</name>
    <name type="synonym">Mugil chanos</name>
    <dbReference type="NCBI Taxonomy" id="29144"/>
    <lineage>
        <taxon>Eukaryota</taxon>
        <taxon>Metazoa</taxon>
        <taxon>Chordata</taxon>
        <taxon>Craniata</taxon>
        <taxon>Vertebrata</taxon>
        <taxon>Euteleostomi</taxon>
        <taxon>Actinopterygii</taxon>
        <taxon>Neopterygii</taxon>
        <taxon>Teleostei</taxon>
        <taxon>Ostariophysi</taxon>
        <taxon>Gonorynchiformes</taxon>
        <taxon>Chanidae</taxon>
        <taxon>Chanos</taxon>
    </lineage>
</organism>
<keyword evidence="4" id="KW-1185">Reference proteome</keyword>
<dbReference type="Pfam" id="PF00094">
    <property type="entry name" value="VWD"/>
    <property type="match status" value="1"/>
</dbReference>
<sequence>MYNFVPGSIIYNQTDDDGWCFVAFCNETCGIEKKSQYCGTTSIPATTFSGVTPTTSLPSPPTTLTTSSTITPPPLPVDCNSLSPPRKNGESWKPDKCSTETCIHGTVHHNYVHCEPVTVPVCVNNLPPVKVYDENGCCFKYDCQCTCSGFGDPHYITFDGTYYGFQGNCSYVLMKEIHPKYNFSVIIDDVYCDARDGLSCPQSLTVYYKSYEIFMSQKVADGIVTNLLYVNQKRVILPYQNSDLMITESGIESLLVIPAINAQIYFTGLMFSISLPWEKFHGNTEGQCGTCDNNRSDDCRLPNGTIDSSCPDMAHYWHIHDKNAHCVPPLPPPTPVPHCDNAICKIIESKLFEQCHKIIPYEAYTLACNFDVCHMNSSAIGCASLKAYADQCALAGVCIDWRAATNGICTFKCQEPKVYQACGPQIEPTCDARFNQNFIQETNAFKVLQPVMWEGCYCPPGTTQLSPKSNVCVESCGKDTNSNHCLYNQ</sequence>
<reference evidence="5" key="1">
    <citation type="submission" date="2025-08" db="UniProtKB">
        <authorList>
            <consortium name="RefSeq"/>
        </authorList>
    </citation>
    <scope>IDENTIFICATION</scope>
</reference>
<dbReference type="InterPro" id="IPR036084">
    <property type="entry name" value="Ser_inhib-like_sf"/>
</dbReference>
<dbReference type="InterPro" id="IPR001846">
    <property type="entry name" value="VWF_type-D"/>
</dbReference>
<dbReference type="InterPro" id="IPR014853">
    <property type="entry name" value="VWF/SSPO/ZAN-like_Cys-rich_dom"/>
</dbReference>
<evidence type="ECO:0000259" key="3">
    <source>
        <dbReference type="PROSITE" id="PS51233"/>
    </source>
</evidence>
<gene>
    <name evidence="5" type="primary">LOC115804606</name>
</gene>
<evidence type="ECO:0000256" key="1">
    <source>
        <dbReference type="ARBA" id="ARBA00023157"/>
    </source>
</evidence>
<keyword evidence="1" id="KW-1015">Disulfide bond</keyword>
<proteinExistence type="predicted"/>
<feature type="domain" description="VWFD" evidence="3">
    <location>
        <begin position="145"/>
        <end position="327"/>
    </location>
</feature>
<dbReference type="RefSeq" id="XP_030620977.1">
    <property type="nucleotide sequence ID" value="XM_030765117.1"/>
</dbReference>
<dbReference type="SMART" id="SM00832">
    <property type="entry name" value="C8"/>
    <property type="match status" value="1"/>
</dbReference>
<dbReference type="GeneID" id="115804606"/>
<dbReference type="Gene3D" id="2.10.25.10">
    <property type="entry name" value="Laminin"/>
    <property type="match status" value="1"/>
</dbReference>
<dbReference type="OrthoDB" id="10071893at2759"/>